<proteinExistence type="predicted"/>
<gene>
    <name evidence="5" type="ORF">IAD18_00200</name>
</gene>
<evidence type="ECO:0000256" key="1">
    <source>
        <dbReference type="ARBA" id="ARBA00023015"/>
    </source>
</evidence>
<sequence length="303" mass="35311">MIEQFEKSVKMEKVDLNIHESCGFYCVPEKAAFKCVDNREETDIRFIETKSTYSRIYFVLEGELKFKINKQPVVQKVKAGNFIMVPCNSYMIASVAPGSYYVICEFAEKEPFCPNYSLVDLMHDCEDLTAVPADSSAVLPVKAPIEMFLKSVLMALDEGMQCAHYHNIKKEELFILLCACYTREELCSMFRPLFAYDEDFVQSVLRKYDEGATDAEQLAALLHMPLTSFQRKFKKYFKTSVKQWSLDRKAERMLKDIRQSDLSMSELSEKYQFSSLSYFSNFCKHYFGKTPSDLREEYRNSRK</sequence>
<dbReference type="PROSITE" id="PS01124">
    <property type="entry name" value="HTH_ARAC_FAMILY_2"/>
    <property type="match status" value="1"/>
</dbReference>
<accession>A0A9D1IJ97</accession>
<evidence type="ECO:0000256" key="2">
    <source>
        <dbReference type="ARBA" id="ARBA00023125"/>
    </source>
</evidence>
<protein>
    <submittedName>
        <fullName evidence="5">Helix-turn-helix transcriptional regulator</fullName>
    </submittedName>
</protein>
<name>A0A9D1IJ97_9BACT</name>
<dbReference type="SUPFAM" id="SSF46689">
    <property type="entry name" value="Homeodomain-like"/>
    <property type="match status" value="1"/>
</dbReference>
<dbReference type="Gene3D" id="1.10.10.60">
    <property type="entry name" value="Homeodomain-like"/>
    <property type="match status" value="1"/>
</dbReference>
<evidence type="ECO:0000259" key="4">
    <source>
        <dbReference type="PROSITE" id="PS01124"/>
    </source>
</evidence>
<dbReference type="GO" id="GO:0043565">
    <property type="term" value="F:sequence-specific DNA binding"/>
    <property type="evidence" value="ECO:0007669"/>
    <property type="project" value="InterPro"/>
</dbReference>
<dbReference type="SMART" id="SM00342">
    <property type="entry name" value="HTH_ARAC"/>
    <property type="match status" value="1"/>
</dbReference>
<dbReference type="PANTHER" id="PTHR43280">
    <property type="entry name" value="ARAC-FAMILY TRANSCRIPTIONAL REGULATOR"/>
    <property type="match status" value="1"/>
</dbReference>
<dbReference type="Pfam" id="PF12833">
    <property type="entry name" value="HTH_18"/>
    <property type="match status" value="1"/>
</dbReference>
<evidence type="ECO:0000313" key="6">
    <source>
        <dbReference type="Proteomes" id="UP000824076"/>
    </source>
</evidence>
<dbReference type="PANTHER" id="PTHR43280:SF10">
    <property type="entry name" value="REGULATORY PROTEIN POCR"/>
    <property type="match status" value="1"/>
</dbReference>
<evidence type="ECO:0000256" key="3">
    <source>
        <dbReference type="ARBA" id="ARBA00023163"/>
    </source>
</evidence>
<dbReference type="InterPro" id="IPR009057">
    <property type="entry name" value="Homeodomain-like_sf"/>
</dbReference>
<evidence type="ECO:0000313" key="5">
    <source>
        <dbReference type="EMBL" id="HIU38073.1"/>
    </source>
</evidence>
<organism evidence="5 6">
    <name type="scientific">Candidatus Limisoma intestinavium</name>
    <dbReference type="NCBI Taxonomy" id="2840856"/>
    <lineage>
        <taxon>Bacteria</taxon>
        <taxon>Pseudomonadati</taxon>
        <taxon>Bacteroidota</taxon>
        <taxon>Bacteroidia</taxon>
        <taxon>Bacteroidales</taxon>
        <taxon>Candidatus Limisoma</taxon>
    </lineage>
</organism>
<comment type="caution">
    <text evidence="5">The sequence shown here is derived from an EMBL/GenBank/DDBJ whole genome shotgun (WGS) entry which is preliminary data.</text>
</comment>
<reference evidence="5" key="1">
    <citation type="submission" date="2020-10" db="EMBL/GenBank/DDBJ databases">
        <authorList>
            <person name="Gilroy R."/>
        </authorList>
    </citation>
    <scope>NUCLEOTIDE SEQUENCE</scope>
    <source>
        <strain evidence="5">17073</strain>
    </source>
</reference>
<keyword evidence="3" id="KW-0804">Transcription</keyword>
<dbReference type="InterPro" id="IPR018060">
    <property type="entry name" value="HTH_AraC"/>
</dbReference>
<dbReference type="AlphaFoldDB" id="A0A9D1IJ97"/>
<dbReference type="EMBL" id="DVMS01000006">
    <property type="protein sequence ID" value="HIU38073.1"/>
    <property type="molecule type" value="Genomic_DNA"/>
</dbReference>
<keyword evidence="2" id="KW-0238">DNA-binding</keyword>
<keyword evidence="1" id="KW-0805">Transcription regulation</keyword>
<reference evidence="5" key="2">
    <citation type="journal article" date="2021" name="PeerJ">
        <title>Extensive microbial diversity within the chicken gut microbiome revealed by metagenomics and culture.</title>
        <authorList>
            <person name="Gilroy R."/>
            <person name="Ravi A."/>
            <person name="Getino M."/>
            <person name="Pursley I."/>
            <person name="Horton D.L."/>
            <person name="Alikhan N.F."/>
            <person name="Baker D."/>
            <person name="Gharbi K."/>
            <person name="Hall N."/>
            <person name="Watson M."/>
            <person name="Adriaenssens E.M."/>
            <person name="Foster-Nyarko E."/>
            <person name="Jarju S."/>
            <person name="Secka A."/>
            <person name="Antonio M."/>
            <person name="Oren A."/>
            <person name="Chaudhuri R.R."/>
            <person name="La Ragione R."/>
            <person name="Hildebrand F."/>
            <person name="Pallen M.J."/>
        </authorList>
    </citation>
    <scope>NUCLEOTIDE SEQUENCE</scope>
    <source>
        <strain evidence="5">17073</strain>
    </source>
</reference>
<feature type="domain" description="HTH araC/xylS-type" evidence="4">
    <location>
        <begin position="198"/>
        <end position="297"/>
    </location>
</feature>
<dbReference type="GO" id="GO:0003700">
    <property type="term" value="F:DNA-binding transcription factor activity"/>
    <property type="evidence" value="ECO:0007669"/>
    <property type="project" value="InterPro"/>
</dbReference>
<dbReference type="Proteomes" id="UP000824076">
    <property type="component" value="Unassembled WGS sequence"/>
</dbReference>